<feature type="compositionally biased region" description="Basic and acidic residues" evidence="9">
    <location>
        <begin position="229"/>
        <end position="244"/>
    </location>
</feature>
<evidence type="ECO:0000313" key="11">
    <source>
        <dbReference type="Proteomes" id="UP000749559"/>
    </source>
</evidence>
<evidence type="ECO:0000256" key="8">
    <source>
        <dbReference type="ARBA" id="ARBA00038402"/>
    </source>
</evidence>
<proteinExistence type="inferred from homology"/>
<dbReference type="GO" id="GO:0016787">
    <property type="term" value="F:hydrolase activity"/>
    <property type="evidence" value="ECO:0007669"/>
    <property type="project" value="UniProtKB-KW"/>
</dbReference>
<name>A0A8J1UJE7_OWEFU</name>
<evidence type="ECO:0000256" key="9">
    <source>
        <dbReference type="SAM" id="MobiDB-lite"/>
    </source>
</evidence>
<gene>
    <name evidence="10" type="ORF">OFUS_LOCUS18957</name>
</gene>
<dbReference type="PANTHER" id="PTHR14742">
    <property type="entry name" value="RIBONUCLEASE P SUBUNIT P21"/>
    <property type="match status" value="1"/>
</dbReference>
<dbReference type="Gene3D" id="6.20.50.20">
    <property type="match status" value="1"/>
</dbReference>
<sequence length="286" mass="33768">MIRYCMFLFFLNRIQSTSGVNKYVLKKAWKTMHKRAKREARSLGEIQERSSKMKMVLLLGLFGILGNMGQERTMWTRQRSRHFFDFIVERKERMMTKPSKIPWARINYLYQAAHEVVRTHPNNTELVRQYITNMISIARKHVFRIEPSIKRTICKKCFMLLIPGVTATVRTRSKREKHMVLTCLECKSVKRFLLRGSNKLWTEHPEAWVKDPNLDKVQLKVIGPTPPKRTPEEKRLHKEQRRLMWEQSQKQSQLTNDDGNKNDDSSSSNNNRTKKEDTSNVASSKS</sequence>
<evidence type="ECO:0000256" key="5">
    <source>
        <dbReference type="ARBA" id="ARBA00022759"/>
    </source>
</evidence>
<dbReference type="GO" id="GO:0005655">
    <property type="term" value="C:nucleolar ribonuclease P complex"/>
    <property type="evidence" value="ECO:0007669"/>
    <property type="project" value="TreeGrafter"/>
</dbReference>
<dbReference type="GO" id="GO:0004519">
    <property type="term" value="F:endonuclease activity"/>
    <property type="evidence" value="ECO:0007669"/>
    <property type="project" value="UniProtKB-KW"/>
</dbReference>
<dbReference type="Proteomes" id="UP000749559">
    <property type="component" value="Unassembled WGS sequence"/>
</dbReference>
<keyword evidence="1" id="KW-0963">Cytoplasm</keyword>
<evidence type="ECO:0000313" key="10">
    <source>
        <dbReference type="EMBL" id="CAH1794214.1"/>
    </source>
</evidence>
<dbReference type="InterPro" id="IPR016432">
    <property type="entry name" value="RNP4"/>
</dbReference>
<keyword evidence="5" id="KW-0255">Endonuclease</keyword>
<protein>
    <submittedName>
        <fullName evidence="10">Uncharacterized protein</fullName>
    </submittedName>
</protein>
<dbReference type="Pfam" id="PF04032">
    <property type="entry name" value="Rpr2"/>
    <property type="match status" value="1"/>
</dbReference>
<evidence type="ECO:0000256" key="7">
    <source>
        <dbReference type="ARBA" id="ARBA00022833"/>
    </source>
</evidence>
<evidence type="ECO:0000256" key="6">
    <source>
        <dbReference type="ARBA" id="ARBA00022801"/>
    </source>
</evidence>
<dbReference type="EMBL" id="CAIIXF020000009">
    <property type="protein sequence ID" value="CAH1794214.1"/>
    <property type="molecule type" value="Genomic_DNA"/>
</dbReference>
<evidence type="ECO:0000256" key="1">
    <source>
        <dbReference type="ARBA" id="ARBA00022490"/>
    </source>
</evidence>
<dbReference type="AlphaFoldDB" id="A0A8J1UJE7"/>
<accession>A0A8J1UJE7</accession>
<keyword evidence="3" id="KW-0540">Nuclease</keyword>
<dbReference type="OrthoDB" id="128536at2759"/>
<comment type="caution">
    <text evidence="10">The sequence shown here is derived from an EMBL/GenBank/DDBJ whole genome shotgun (WGS) entry which is preliminary data.</text>
</comment>
<evidence type="ECO:0000256" key="2">
    <source>
        <dbReference type="ARBA" id="ARBA00022694"/>
    </source>
</evidence>
<reference evidence="10" key="1">
    <citation type="submission" date="2022-03" db="EMBL/GenBank/DDBJ databases">
        <authorList>
            <person name="Martin C."/>
        </authorList>
    </citation>
    <scope>NUCLEOTIDE SEQUENCE</scope>
</reference>
<keyword evidence="7" id="KW-0862">Zinc</keyword>
<keyword evidence="6" id="KW-0378">Hydrolase</keyword>
<dbReference type="InterPro" id="IPR007175">
    <property type="entry name" value="Rpr2/Snm1/Rpp21"/>
</dbReference>
<evidence type="ECO:0000256" key="3">
    <source>
        <dbReference type="ARBA" id="ARBA00022722"/>
    </source>
</evidence>
<comment type="similarity">
    <text evidence="8">Belongs to the eukaryotic/archaeal RNase P protein component 4 family.</text>
</comment>
<dbReference type="GO" id="GO:0046872">
    <property type="term" value="F:metal ion binding"/>
    <property type="evidence" value="ECO:0007669"/>
    <property type="project" value="UniProtKB-KW"/>
</dbReference>
<keyword evidence="4" id="KW-0479">Metal-binding</keyword>
<organism evidence="10 11">
    <name type="scientific">Owenia fusiformis</name>
    <name type="common">Polychaete worm</name>
    <dbReference type="NCBI Taxonomy" id="6347"/>
    <lineage>
        <taxon>Eukaryota</taxon>
        <taxon>Metazoa</taxon>
        <taxon>Spiralia</taxon>
        <taxon>Lophotrochozoa</taxon>
        <taxon>Annelida</taxon>
        <taxon>Polychaeta</taxon>
        <taxon>Sedentaria</taxon>
        <taxon>Canalipalpata</taxon>
        <taxon>Sabellida</taxon>
        <taxon>Oweniida</taxon>
        <taxon>Oweniidae</taxon>
        <taxon>Owenia</taxon>
    </lineage>
</organism>
<feature type="region of interest" description="Disordered" evidence="9">
    <location>
        <begin position="220"/>
        <end position="286"/>
    </location>
</feature>
<dbReference type="GO" id="GO:0001682">
    <property type="term" value="P:tRNA 5'-leader removal"/>
    <property type="evidence" value="ECO:0007669"/>
    <property type="project" value="InterPro"/>
</dbReference>
<keyword evidence="11" id="KW-1185">Reference proteome</keyword>
<keyword evidence="2" id="KW-0819">tRNA processing</keyword>
<evidence type="ECO:0000256" key="4">
    <source>
        <dbReference type="ARBA" id="ARBA00022723"/>
    </source>
</evidence>
<dbReference type="HAMAP" id="MF_00757">
    <property type="entry name" value="RNase_P_4"/>
    <property type="match status" value="1"/>
</dbReference>
<feature type="compositionally biased region" description="Polar residues" evidence="9">
    <location>
        <begin position="246"/>
        <end position="255"/>
    </location>
</feature>
<dbReference type="PANTHER" id="PTHR14742:SF0">
    <property type="entry name" value="RIBONUCLEASE P PROTEIN SUBUNIT P21"/>
    <property type="match status" value="1"/>
</dbReference>